<sequence length="756" mass="84425">MSKVIFTPWKEQSELQSVRNQFYPPPTYDGPDMRSRACATVAAWKLRGNLPHPVEATALLTDAILHDDAKKNSIFSIRATYSAAFCRFVTGLVDSKLHGQRKTMFQRAIDLGLPASFVELRHEATHRELPSLTVLRNAAQRSLEWLWDYYWAKIDLNAGFAPDGVEDTIEPVKAAARACLAQVTGETGASEPPRKKRRVQVLSGVATQLVSVCKISGKGAAAVSEVLVEDEVLVSGERKLGTSLDDEFSRWDYFLQVIVEGYPAFLTGLVEAMVDVLAFARSATKEDAHCEGVYMWLDHILCSSQWESKRRLLSFAYALSACEWICPPGREKDARTARDALDDAMGFDDTAIDTDGVTVTDMDDWTPKQSETIVESRQLTKKQLSDMAWNVRKLSKKLDSIKLKLSVKNVFVVTKAGDDSVIAFTRKVTQWLLSKDRDTEYNVYVERRLEAAADFGASQLLEDEPSAAGRLKFWDNKFVYENAYLFDFVITLGGDGTVLYTSWLFQQVVPPVLSFSLGSLGFLTKFDFNDYQKTLGSAFKDGVAVSLRLRFECTIMRSNGREDGSLTHAKKRDLVEELIGEEVEGTLTHKPEKVVQILNDVVLDRGPNPTMSSIELFGDDEHFTTLLADGVCIATPTGSTAYNLAAGGSLCHPDNPVILVTAICAHTLSFRPIILPDTIVLRMGVPYDARTSSWASFDGRERVELHPGDYVTVSASRYPFANVLPQDRRNNDWVHKNRSNIRFRMLWRCVSISAIL</sequence>
<evidence type="ECO:0000313" key="7">
    <source>
        <dbReference type="Proteomes" id="UP000326289"/>
    </source>
</evidence>
<dbReference type="Pfam" id="PF20143">
    <property type="entry name" value="NAD_kinase_C"/>
    <property type="match status" value="1"/>
</dbReference>
<evidence type="ECO:0000256" key="3">
    <source>
        <dbReference type="ARBA" id="ARBA00022777"/>
    </source>
</evidence>
<dbReference type="Proteomes" id="UP000326289">
    <property type="component" value="Unassembled WGS sequence"/>
</dbReference>
<dbReference type="GO" id="GO:0090730">
    <property type="term" value="C:Las1 complex"/>
    <property type="evidence" value="ECO:0007669"/>
    <property type="project" value="InterPro"/>
</dbReference>
<dbReference type="PANTHER" id="PTHR20275:SF11">
    <property type="entry name" value="KINASE, PUTATIVE (AFU_ORTHOLOGUE AFUA_5G12870)-RELATED"/>
    <property type="match status" value="1"/>
</dbReference>
<dbReference type="HAMAP" id="MF_00361">
    <property type="entry name" value="NAD_kinase"/>
    <property type="match status" value="1"/>
</dbReference>
<gene>
    <name evidence="6" type="ORF">BDV30DRAFT_232394</name>
</gene>
<dbReference type="EMBL" id="ML732961">
    <property type="protein sequence ID" value="KAB8266516.1"/>
    <property type="molecule type" value="Genomic_DNA"/>
</dbReference>
<keyword evidence="4" id="KW-0521">NADP</keyword>
<dbReference type="Pfam" id="PF04031">
    <property type="entry name" value="Las1"/>
    <property type="match status" value="1"/>
</dbReference>
<protein>
    <submittedName>
        <fullName evidence="6">ATP-NAD kinase-like domain-containing protein</fullName>
    </submittedName>
</protein>
<evidence type="ECO:0000256" key="1">
    <source>
        <dbReference type="ARBA" id="ARBA00010995"/>
    </source>
</evidence>
<proteinExistence type="inferred from homology"/>
<dbReference type="PANTHER" id="PTHR20275">
    <property type="entry name" value="NAD KINASE"/>
    <property type="match status" value="1"/>
</dbReference>
<evidence type="ECO:0000313" key="6">
    <source>
        <dbReference type="EMBL" id="KAB8266516.1"/>
    </source>
</evidence>
<evidence type="ECO:0000256" key="5">
    <source>
        <dbReference type="ARBA" id="ARBA00023027"/>
    </source>
</evidence>
<dbReference type="FunFam" id="3.40.50.10330:FF:000029">
    <property type="entry name" value="NAD+ kinase, putative"/>
    <property type="match status" value="1"/>
</dbReference>
<dbReference type="AlphaFoldDB" id="A0A5N6IJH6"/>
<keyword evidence="7" id="KW-1185">Reference proteome</keyword>
<dbReference type="FunFam" id="2.60.200.30:FF:000008">
    <property type="entry name" value="Putative NAD+ kinase"/>
    <property type="match status" value="1"/>
</dbReference>
<dbReference type="GO" id="GO:0003951">
    <property type="term" value="F:NAD+ kinase activity"/>
    <property type="evidence" value="ECO:0007669"/>
    <property type="project" value="InterPro"/>
</dbReference>
<dbReference type="GO" id="GO:0004519">
    <property type="term" value="F:endonuclease activity"/>
    <property type="evidence" value="ECO:0007669"/>
    <property type="project" value="InterPro"/>
</dbReference>
<dbReference type="Gene3D" id="2.60.200.30">
    <property type="entry name" value="Probable inorganic polyphosphate/atp-NAD kinase, domain 2"/>
    <property type="match status" value="1"/>
</dbReference>
<dbReference type="InterPro" id="IPR016064">
    <property type="entry name" value="NAD/diacylglycerol_kinase_sf"/>
</dbReference>
<dbReference type="SUPFAM" id="SSF111331">
    <property type="entry name" value="NAD kinase/diacylglycerol kinase-like"/>
    <property type="match status" value="1"/>
</dbReference>
<reference evidence="6 7" key="1">
    <citation type="submission" date="2019-04" db="EMBL/GenBank/DDBJ databases">
        <title>Fungal friends and foes A comparative genomics study of 23 Aspergillus species from section Flavi.</title>
        <authorList>
            <consortium name="DOE Joint Genome Institute"/>
            <person name="Kjaerbolling I."/>
            <person name="Vesth T.C."/>
            <person name="Frisvad J.C."/>
            <person name="Nybo J.L."/>
            <person name="Theobald S."/>
            <person name="Kildgaard S."/>
            <person name="Petersen T.I."/>
            <person name="Kuo A."/>
            <person name="Sato A."/>
            <person name="Lyhne E.K."/>
            <person name="Kogle M.E."/>
            <person name="Wiebenga A."/>
            <person name="Kun R.S."/>
            <person name="Lubbers R.J."/>
            <person name="Makela M.R."/>
            <person name="Barry K."/>
            <person name="Chovatia M."/>
            <person name="Clum A."/>
            <person name="Daum C."/>
            <person name="Haridas S."/>
            <person name="He G."/>
            <person name="LaButti K."/>
            <person name="Lipzen A."/>
            <person name="Mondo S."/>
            <person name="Pangilinan J."/>
            <person name="Riley R."/>
            <person name="Salamov A."/>
            <person name="Simmons B.A."/>
            <person name="Magnuson J.K."/>
            <person name="Henrissat B."/>
            <person name="Mortensen U.H."/>
            <person name="Larsen T.O."/>
            <person name="De vries R.P."/>
            <person name="Grigoriev I.V."/>
            <person name="Machida M."/>
            <person name="Baker S.E."/>
            <person name="Andersen M.R."/>
        </authorList>
    </citation>
    <scope>NUCLEOTIDE SEQUENCE [LARGE SCALE GENOMIC DNA]</scope>
    <source>
        <strain evidence="6 7">CBS 117635</strain>
    </source>
</reference>
<dbReference type="GO" id="GO:0006364">
    <property type="term" value="P:rRNA processing"/>
    <property type="evidence" value="ECO:0007669"/>
    <property type="project" value="InterPro"/>
</dbReference>
<comment type="similarity">
    <text evidence="1">Belongs to the NAD kinase family.</text>
</comment>
<organism evidence="6 7">
    <name type="scientific">Aspergillus minisclerotigenes</name>
    <dbReference type="NCBI Taxonomy" id="656917"/>
    <lineage>
        <taxon>Eukaryota</taxon>
        <taxon>Fungi</taxon>
        <taxon>Dikarya</taxon>
        <taxon>Ascomycota</taxon>
        <taxon>Pezizomycotina</taxon>
        <taxon>Eurotiomycetes</taxon>
        <taxon>Eurotiomycetidae</taxon>
        <taxon>Eurotiales</taxon>
        <taxon>Aspergillaceae</taxon>
        <taxon>Aspergillus</taxon>
        <taxon>Aspergillus subgen. Circumdati</taxon>
    </lineage>
</organism>
<dbReference type="GO" id="GO:0019674">
    <property type="term" value="P:NAD+ metabolic process"/>
    <property type="evidence" value="ECO:0007669"/>
    <property type="project" value="InterPro"/>
</dbReference>
<name>A0A5N6IJH6_9EURO</name>
<dbReference type="InterPro" id="IPR002504">
    <property type="entry name" value="NADK"/>
</dbReference>
<dbReference type="InterPro" id="IPR007174">
    <property type="entry name" value="Las1"/>
</dbReference>
<dbReference type="Gene3D" id="3.40.50.10330">
    <property type="entry name" value="Probable inorganic polyphosphate/atp-NAD kinase, domain 1"/>
    <property type="match status" value="1"/>
</dbReference>
<keyword evidence="5" id="KW-0520">NAD</keyword>
<evidence type="ECO:0000256" key="4">
    <source>
        <dbReference type="ARBA" id="ARBA00022857"/>
    </source>
</evidence>
<accession>A0A5N6IJH6</accession>
<keyword evidence="2" id="KW-0808">Transferase</keyword>
<dbReference type="InterPro" id="IPR017438">
    <property type="entry name" value="ATP-NAD_kinase_N"/>
</dbReference>
<evidence type="ECO:0000256" key="2">
    <source>
        <dbReference type="ARBA" id="ARBA00022679"/>
    </source>
</evidence>
<dbReference type="InterPro" id="IPR017437">
    <property type="entry name" value="ATP-NAD_kinase_PpnK-typ_C"/>
</dbReference>
<keyword evidence="3 6" id="KW-0418">Kinase</keyword>
<dbReference type="GO" id="GO:0006741">
    <property type="term" value="P:NADP+ biosynthetic process"/>
    <property type="evidence" value="ECO:0007669"/>
    <property type="project" value="InterPro"/>
</dbReference>
<dbReference type="Pfam" id="PF01513">
    <property type="entry name" value="NAD_kinase"/>
    <property type="match status" value="1"/>
</dbReference>